<reference evidence="1 2" key="1">
    <citation type="submission" date="2020-07" db="EMBL/GenBank/DDBJ databases">
        <title>Huge and variable diversity of episymbiotic CPR bacteria and DPANN archaea in groundwater ecosystems.</title>
        <authorList>
            <person name="He C.Y."/>
            <person name="Keren R."/>
            <person name="Whittaker M."/>
            <person name="Farag I.F."/>
            <person name="Doudna J."/>
            <person name="Cate J.H.D."/>
            <person name="Banfield J.F."/>
        </authorList>
    </citation>
    <scope>NUCLEOTIDE SEQUENCE [LARGE SCALE GENOMIC DNA]</scope>
    <source>
        <strain evidence="1">NC_groundwater_70_Ag_B-0.1um_54_66</strain>
    </source>
</reference>
<dbReference type="Proteomes" id="UP000595362">
    <property type="component" value="Chromosome"/>
</dbReference>
<name>A0A7T5UIK8_9BACT</name>
<evidence type="ECO:0000313" key="2">
    <source>
        <dbReference type="Proteomes" id="UP000595362"/>
    </source>
</evidence>
<evidence type="ECO:0000313" key="1">
    <source>
        <dbReference type="EMBL" id="QQG37086.1"/>
    </source>
</evidence>
<dbReference type="EMBL" id="CP066681">
    <property type="protein sequence ID" value="QQG37086.1"/>
    <property type="molecule type" value="Genomic_DNA"/>
</dbReference>
<proteinExistence type="predicted"/>
<protein>
    <submittedName>
        <fullName evidence="1">Uncharacterized protein</fullName>
    </submittedName>
</protein>
<sequence length="163" mass="17794">MFGDKRTFLELFNARSSSLQADGGLSAAQKRQIDILEDFLAGLSNDQVQFEIDVVNFDMVITMQTGQKMSYVPFTLTDKDVRILGNSPENFDLNYDFRRQRLVELLAQELSVRAEAIAVMSAATEYLMQKERKAVAPVPAVVAAPAAPAAPAAASAPKVPQVS</sequence>
<organism evidence="1 2">
    <name type="scientific">Micavibrio aeruginosavorus</name>
    <dbReference type="NCBI Taxonomy" id="349221"/>
    <lineage>
        <taxon>Bacteria</taxon>
        <taxon>Pseudomonadati</taxon>
        <taxon>Bdellovibrionota</taxon>
        <taxon>Bdellovibrionia</taxon>
        <taxon>Bdellovibrionales</taxon>
        <taxon>Pseudobdellovibrionaceae</taxon>
        <taxon>Micavibrio</taxon>
    </lineage>
</organism>
<dbReference type="AlphaFoldDB" id="A0A7T5UIK8"/>
<accession>A0A7T5UIK8</accession>
<gene>
    <name evidence="1" type="ORF">HYS17_04795</name>
</gene>